<organism evidence="5 6">
    <name type="scientific">Actinomadura geliboluensis</name>
    <dbReference type="NCBI Taxonomy" id="882440"/>
    <lineage>
        <taxon>Bacteria</taxon>
        <taxon>Bacillati</taxon>
        <taxon>Actinomycetota</taxon>
        <taxon>Actinomycetes</taxon>
        <taxon>Streptosporangiales</taxon>
        <taxon>Thermomonosporaceae</taxon>
        <taxon>Actinomadura</taxon>
    </lineage>
</organism>
<keyword evidence="2" id="KW-0812">Transmembrane</keyword>
<keyword evidence="2" id="KW-1133">Transmembrane helix</keyword>
<evidence type="ECO:0000313" key="5">
    <source>
        <dbReference type="EMBL" id="TMR34802.1"/>
    </source>
</evidence>
<evidence type="ECO:0000313" key="6">
    <source>
        <dbReference type="Proteomes" id="UP000305238"/>
    </source>
</evidence>
<feature type="transmembrane region" description="Helical" evidence="2">
    <location>
        <begin position="249"/>
        <end position="268"/>
    </location>
</feature>
<feature type="domain" description="Arabinofuranosyltransferase D third carbohydrate binding module" evidence="4">
    <location>
        <begin position="1059"/>
        <end position="1149"/>
    </location>
</feature>
<keyword evidence="6" id="KW-1185">Reference proteome</keyword>
<dbReference type="OrthoDB" id="5242711at2"/>
<proteinExistence type="predicted"/>
<gene>
    <name evidence="5" type="ORF">ETD96_24445</name>
</gene>
<feature type="region of interest" description="Disordered" evidence="1">
    <location>
        <begin position="1"/>
        <end position="99"/>
    </location>
</feature>
<accession>A0A5S4GPV7</accession>
<dbReference type="Gene3D" id="2.60.120.260">
    <property type="entry name" value="Galactose-binding domain-like"/>
    <property type="match status" value="1"/>
</dbReference>
<feature type="compositionally biased region" description="Basic residues" evidence="1">
    <location>
        <begin position="21"/>
        <end position="43"/>
    </location>
</feature>
<comment type="caution">
    <text evidence="5">The sequence shown here is derived from an EMBL/GenBank/DDBJ whole genome shotgun (WGS) entry which is preliminary data.</text>
</comment>
<protein>
    <submittedName>
        <fullName evidence="5">DUF3367 domain-containing protein</fullName>
    </submittedName>
</protein>
<feature type="transmembrane region" description="Helical" evidence="2">
    <location>
        <begin position="420"/>
        <end position="438"/>
    </location>
</feature>
<dbReference type="GO" id="GO:0016740">
    <property type="term" value="F:transferase activity"/>
    <property type="evidence" value="ECO:0007669"/>
    <property type="project" value="InterPro"/>
</dbReference>
<dbReference type="SUPFAM" id="SSF49785">
    <property type="entry name" value="Galactose-binding domain-like"/>
    <property type="match status" value="1"/>
</dbReference>
<reference evidence="5 6" key="1">
    <citation type="submission" date="2019-05" db="EMBL/GenBank/DDBJ databases">
        <title>Draft genome sequence of Actinomadura geliboluensis A8036.</title>
        <authorList>
            <person name="Saricaoglu S."/>
            <person name="Isik K."/>
        </authorList>
    </citation>
    <scope>NUCLEOTIDE SEQUENCE [LARGE SCALE GENOMIC DNA]</scope>
    <source>
        <strain evidence="5 6">A8036</strain>
    </source>
</reference>
<feature type="transmembrane region" description="Helical" evidence="2">
    <location>
        <begin position="393"/>
        <end position="413"/>
    </location>
</feature>
<feature type="transmembrane region" description="Helical" evidence="2">
    <location>
        <begin position="318"/>
        <end position="338"/>
    </location>
</feature>
<feature type="region of interest" description="Disordered" evidence="1">
    <location>
        <begin position="1506"/>
        <end position="1584"/>
    </location>
</feature>
<evidence type="ECO:0000256" key="2">
    <source>
        <dbReference type="SAM" id="Phobius"/>
    </source>
</evidence>
<dbReference type="Pfam" id="PF11847">
    <property type="entry name" value="GT-C_AftD"/>
    <property type="match status" value="1"/>
</dbReference>
<dbReference type="InterPro" id="IPR008979">
    <property type="entry name" value="Galactose-bd-like_sf"/>
</dbReference>
<sequence length="1584" mass="165100">MSEARGRVRLGAHRRPDARPRDRRRARRRPRPAGRRPPVRWRTLRLTSRENRAPGATPGGQAEERQRASMAVGEANPPRAGASRGPGPGGPGGPSGPDAAARLRERLRVVACCLALTALAFATRPGAILADTKIDMAVNPLGFLGRAVHLWDPEQFGQLQNQAVGYLFPMGPFFALGDVIGMPAWISQRFWLSLLMCLAFVGMWRLAGRLGIGGSGPDGDGRGTRLFAAMAYALAPNGLATLGQISSEYLPVAMLPWIVLPLAAAASGETGRLKAAARSGLAIACCGGINATATVAVLLVPFLYILTRPRGSFRVRMLAWWSAATAAATAWWLVPLLLTGTYGFSWLTYTEKAATTTGPTGLVNVLRGAERWVNYLIVDGQVWWPVGHGLSLSPVPIICTGVVAALGLAGLLARLLPERTFLLVTLLAGVAIVSLGHLSDIPGPFAAQLRDLLDGPLAPMRNLHKFDAVVRLPLALGLAHLLTAAGRHARNARDARNARAARQPDGLRSLSGGSGPAFGPAARSLLSLPVAAAVALGGIGLTAVSHGLSGPGEFKDVPKYWRDAASWINARAGQQGVLAVPGAPFGEYLWGRPMDDIVQPLLTARWGVRQLVPAGSPGYTRALDAIDQQVRSGQGSPGLSDFLGRMGVRYVLVRNDLRREALRGAWPARLHQALDDSPGLRRVAAFGAAVGGGNDDAVSAVDQRYPPLEVYEVEGAADVAGLTAAADPVRVYGGPESLLAMADDKALPDAPVLLDDDAADLGGTPVVTDSPRLIRRNFGELHQTSPTMSAAHRRDAADVLDKGWARYATHVTYGGGVRDITASTSAGGDDAIPQARKPEAVPYAAFDGNPLSAWETAGYDGPVGQWLRADFDRARDVRNMTAAFLQDTALGPPVSRVAVETENGTVEQAVRQSTGPQALRVPAGPTRWLRLRITALASKPAVPAFARAAVSEVAIGGVTPTRTYTLPAPAGVDGPATYVMSRAPGTTSECMKGSARWVCAPFLGSGDEEGDGFDRTFTSAVAGRAPVTGTAVLTDQRLIDRYTTVHGQPSVAATSTLSGHPADQARSGFDGDPATSWIAGESDDQPVYSVRWKGRKRVSTVTVIRPPGAAGPVRLRVEGANGQSREGLSDAAGRLSFAPMATDRLKITFFRDGRPQPIQLAELKIPGVKPFPDVRSYPLELPCGFGPKLRIGAPGAQTGTSGSGTSGSGAGRGRGAAGQRQSGAVQTKATGTLGDLLAGRPLQFSACKQAVLAEGRNQLAAVPLDNYRIDTVTVGAKPRPAAAEPPQQVKVLSWGSSSRELSVDAPAASFLTVNENFNTGWRATAGGTELRAVRLDGWKQGWLVPAGTSGVIKLAYTPDRAQRIAVVTGLNLLLVLLIAAVWPGGSTRRRRPDPRAMVAGTGWPAWAAIGLAAALGGSIAGAPGVAVTLGVAALCGWARTRRSAVLRALASPWAIAIAMLAGTGCLAAARWLDVPGNPAAPSGALGDIAPQLLGLAVVGRVAAELWRPKPPGGDPGAGRISLSWTAPGQGPGGPGPGAGPAAAPATPPGSSSGSPLRWSPPPSAADPSPRPPGRSDPPRRTRRR</sequence>
<feature type="region of interest" description="Disordered" evidence="1">
    <location>
        <begin position="1192"/>
        <end position="1226"/>
    </location>
</feature>
<feature type="domain" description="Alpha-(1-&gt;3)-arabinofuranosyltransferase N-terminal GT-C" evidence="3">
    <location>
        <begin position="116"/>
        <end position="793"/>
    </location>
</feature>
<feature type="compositionally biased region" description="Low complexity" evidence="1">
    <location>
        <begin position="1539"/>
        <end position="1557"/>
    </location>
</feature>
<dbReference type="EMBL" id="VCKZ01000194">
    <property type="protein sequence ID" value="TMR34802.1"/>
    <property type="molecule type" value="Genomic_DNA"/>
</dbReference>
<keyword evidence="2" id="KW-0472">Membrane</keyword>
<dbReference type="Pfam" id="PF24607">
    <property type="entry name" value="CBM_AftD"/>
    <property type="match status" value="1"/>
</dbReference>
<feature type="transmembrane region" description="Helical" evidence="2">
    <location>
        <begin position="190"/>
        <end position="206"/>
    </location>
</feature>
<feature type="transmembrane region" description="Helical" evidence="2">
    <location>
        <begin position="1450"/>
        <end position="1472"/>
    </location>
</feature>
<dbReference type="InterPro" id="IPR056997">
    <property type="entry name" value="CBM_AftD"/>
</dbReference>
<feature type="compositionally biased region" description="Gly residues" evidence="1">
    <location>
        <begin position="1201"/>
        <end position="1216"/>
    </location>
</feature>
<evidence type="ECO:0000259" key="4">
    <source>
        <dbReference type="Pfam" id="PF24607"/>
    </source>
</evidence>
<evidence type="ECO:0000256" key="1">
    <source>
        <dbReference type="SAM" id="MobiDB-lite"/>
    </source>
</evidence>
<feature type="compositionally biased region" description="Gly residues" evidence="1">
    <location>
        <begin position="1529"/>
        <end position="1538"/>
    </location>
</feature>
<feature type="compositionally biased region" description="Gly residues" evidence="1">
    <location>
        <begin position="84"/>
        <end position="95"/>
    </location>
</feature>
<dbReference type="InterPro" id="IPR021798">
    <property type="entry name" value="AftD_N"/>
</dbReference>
<feature type="transmembrane region" description="Helical" evidence="2">
    <location>
        <begin position="280"/>
        <end position="306"/>
    </location>
</feature>
<feature type="compositionally biased region" description="Pro residues" evidence="1">
    <location>
        <begin position="1558"/>
        <end position="1575"/>
    </location>
</feature>
<dbReference type="Proteomes" id="UP000305238">
    <property type="component" value="Unassembled WGS sequence"/>
</dbReference>
<feature type="region of interest" description="Disordered" evidence="1">
    <location>
        <begin position="493"/>
        <end position="513"/>
    </location>
</feature>
<feature type="transmembrane region" description="Helical" evidence="2">
    <location>
        <begin position="226"/>
        <end position="242"/>
    </location>
</feature>
<feature type="transmembrane region" description="Helical" evidence="2">
    <location>
        <begin position="1364"/>
        <end position="1384"/>
    </location>
</feature>
<evidence type="ECO:0000259" key="3">
    <source>
        <dbReference type="Pfam" id="PF11847"/>
    </source>
</evidence>
<name>A0A5S4GPV7_9ACTN</name>